<accession>A0A4Q9NPK0</accession>
<evidence type="ECO:0000256" key="1">
    <source>
        <dbReference type="SAM" id="MobiDB-lite"/>
    </source>
</evidence>
<feature type="region of interest" description="Disordered" evidence="1">
    <location>
        <begin position="87"/>
        <end position="109"/>
    </location>
</feature>
<name>A0A4Q9NPK0_9APHY</name>
<dbReference type="Proteomes" id="UP000292082">
    <property type="component" value="Unassembled WGS sequence"/>
</dbReference>
<proteinExistence type="predicted"/>
<sequence>MARDACSATLPSSVRQNALASAILPAFNYSEVASEVASILRAISTVVPTPSRFPDSRLAFPSLSIAPLTALHSAPFTPLVQHAPSAHSSVLHKRETDTSDTSTSTPTSTTTVVVSTTSTDTQLTTSTHVATLPRDKTVTGPGSTVTTTVTRGSQGRTYTVETIQTVTQTRTYVVELPTVVIVTA</sequence>
<feature type="compositionally biased region" description="Low complexity" evidence="1">
    <location>
        <begin position="99"/>
        <end position="109"/>
    </location>
</feature>
<dbReference type="EMBL" id="ML145324">
    <property type="protein sequence ID" value="TBU51419.1"/>
    <property type="molecule type" value="Genomic_DNA"/>
</dbReference>
<organism evidence="2 3">
    <name type="scientific">Dichomitus squalens</name>
    <dbReference type="NCBI Taxonomy" id="114155"/>
    <lineage>
        <taxon>Eukaryota</taxon>
        <taxon>Fungi</taxon>
        <taxon>Dikarya</taxon>
        <taxon>Basidiomycota</taxon>
        <taxon>Agaricomycotina</taxon>
        <taxon>Agaricomycetes</taxon>
        <taxon>Polyporales</taxon>
        <taxon>Polyporaceae</taxon>
        <taxon>Dichomitus</taxon>
    </lineage>
</organism>
<evidence type="ECO:0000313" key="3">
    <source>
        <dbReference type="Proteomes" id="UP000292082"/>
    </source>
</evidence>
<dbReference type="AlphaFoldDB" id="A0A4Q9NPK0"/>
<protein>
    <submittedName>
        <fullName evidence="2">Uncharacterized protein</fullName>
    </submittedName>
</protein>
<gene>
    <name evidence="2" type="ORF">BD310DRAFT_982618</name>
</gene>
<evidence type="ECO:0000313" key="2">
    <source>
        <dbReference type="EMBL" id="TBU51419.1"/>
    </source>
</evidence>
<reference evidence="2 3" key="1">
    <citation type="submission" date="2019-01" db="EMBL/GenBank/DDBJ databases">
        <title>Draft genome sequences of three monokaryotic isolates of the white-rot basidiomycete fungus Dichomitus squalens.</title>
        <authorList>
            <consortium name="DOE Joint Genome Institute"/>
            <person name="Lopez S.C."/>
            <person name="Andreopoulos B."/>
            <person name="Pangilinan J."/>
            <person name="Lipzen A."/>
            <person name="Riley R."/>
            <person name="Ahrendt S."/>
            <person name="Ng V."/>
            <person name="Barry K."/>
            <person name="Daum C."/>
            <person name="Grigoriev I.V."/>
            <person name="Hilden K.S."/>
            <person name="Makela M.R."/>
            <person name="de Vries R.P."/>
        </authorList>
    </citation>
    <scope>NUCLEOTIDE SEQUENCE [LARGE SCALE GENOMIC DNA]</scope>
    <source>
        <strain evidence="2 3">CBS 464.89</strain>
    </source>
</reference>
<keyword evidence="3" id="KW-1185">Reference proteome</keyword>